<accession>A0ABR3WDR0</accession>
<evidence type="ECO:0000313" key="2">
    <source>
        <dbReference type="EMBL" id="KAL1859600.1"/>
    </source>
</evidence>
<evidence type="ECO:0000313" key="3">
    <source>
        <dbReference type="Proteomes" id="UP001586593"/>
    </source>
</evidence>
<feature type="region of interest" description="Disordered" evidence="1">
    <location>
        <begin position="23"/>
        <end position="43"/>
    </location>
</feature>
<sequence>MVKLPKSETASLFSSETVVSVGNSNLPKQRKKSSPKGKSLEKQAIERTYPNTRQFRRHDQLVQLSYSSQGWNNLLRKCYPLRCKCQRDAGTRGRFSTELNYGCYCNEPIDSVSVCNQPTVLRNENLWPSLRAKLQFQTDVTMLVSFPKGQRL</sequence>
<name>A0ABR3WDR0_9PEZI</name>
<organism evidence="2 3">
    <name type="scientific">Phialemonium thermophilum</name>
    <dbReference type="NCBI Taxonomy" id="223376"/>
    <lineage>
        <taxon>Eukaryota</taxon>
        <taxon>Fungi</taxon>
        <taxon>Dikarya</taxon>
        <taxon>Ascomycota</taxon>
        <taxon>Pezizomycotina</taxon>
        <taxon>Sordariomycetes</taxon>
        <taxon>Sordariomycetidae</taxon>
        <taxon>Cephalothecales</taxon>
        <taxon>Cephalothecaceae</taxon>
        <taxon>Phialemonium</taxon>
    </lineage>
</organism>
<dbReference type="Proteomes" id="UP001586593">
    <property type="component" value="Unassembled WGS sequence"/>
</dbReference>
<reference evidence="2 3" key="1">
    <citation type="journal article" date="2024" name="Commun. Biol.">
        <title>Comparative genomic analysis of thermophilic fungi reveals convergent evolutionary adaptations and gene losses.</title>
        <authorList>
            <person name="Steindorff A.S."/>
            <person name="Aguilar-Pontes M.V."/>
            <person name="Robinson A.J."/>
            <person name="Andreopoulos B."/>
            <person name="LaButti K."/>
            <person name="Kuo A."/>
            <person name="Mondo S."/>
            <person name="Riley R."/>
            <person name="Otillar R."/>
            <person name="Haridas S."/>
            <person name="Lipzen A."/>
            <person name="Grimwood J."/>
            <person name="Schmutz J."/>
            <person name="Clum A."/>
            <person name="Reid I.D."/>
            <person name="Moisan M.C."/>
            <person name="Butler G."/>
            <person name="Nguyen T.T.M."/>
            <person name="Dewar K."/>
            <person name="Conant G."/>
            <person name="Drula E."/>
            <person name="Henrissat B."/>
            <person name="Hansel C."/>
            <person name="Singer S."/>
            <person name="Hutchinson M.I."/>
            <person name="de Vries R.P."/>
            <person name="Natvig D.O."/>
            <person name="Powell A.J."/>
            <person name="Tsang A."/>
            <person name="Grigoriev I.V."/>
        </authorList>
    </citation>
    <scope>NUCLEOTIDE SEQUENCE [LARGE SCALE GENOMIC DNA]</scope>
    <source>
        <strain evidence="2 3">ATCC 24622</strain>
    </source>
</reference>
<proteinExistence type="predicted"/>
<evidence type="ECO:0000256" key="1">
    <source>
        <dbReference type="SAM" id="MobiDB-lite"/>
    </source>
</evidence>
<gene>
    <name evidence="2" type="ORF">VTK73DRAFT_7534</name>
</gene>
<protein>
    <submittedName>
        <fullName evidence="2">Uncharacterized protein</fullName>
    </submittedName>
</protein>
<comment type="caution">
    <text evidence="2">The sequence shown here is derived from an EMBL/GenBank/DDBJ whole genome shotgun (WGS) entry which is preliminary data.</text>
</comment>
<dbReference type="EMBL" id="JAZHXJ010000488">
    <property type="protein sequence ID" value="KAL1859600.1"/>
    <property type="molecule type" value="Genomic_DNA"/>
</dbReference>
<keyword evidence="3" id="KW-1185">Reference proteome</keyword>